<comment type="caution">
    <text evidence="1">The sequence shown here is derived from an EMBL/GenBank/DDBJ whole genome shotgun (WGS) entry which is preliminary data.</text>
</comment>
<sequence>MATYVKKIPQALKFLQIESRYLYDVNYSLDTLKGAIEKTLKQNIKIPLEEIVDHDKITEIITDMVENLVEIQTELADYDVVTLKSVTVVAIYDSTLDR</sequence>
<keyword evidence="2" id="KW-1185">Reference proteome</keyword>
<evidence type="ECO:0000313" key="2">
    <source>
        <dbReference type="Proteomes" id="UP001165962"/>
    </source>
</evidence>
<dbReference type="EMBL" id="JAAOIW010000002">
    <property type="protein sequence ID" value="NHN29137.1"/>
    <property type="molecule type" value="Genomic_DNA"/>
</dbReference>
<dbReference type="RefSeq" id="WP_166146837.1">
    <property type="nucleotide sequence ID" value="NZ_JAAOIW010000002.1"/>
</dbReference>
<gene>
    <name evidence="1" type="ORF">G9U52_04760</name>
</gene>
<proteinExistence type="predicted"/>
<protein>
    <submittedName>
        <fullName evidence="1">Uncharacterized protein</fullName>
    </submittedName>
</protein>
<organism evidence="1 2">
    <name type="scientific">Paenibacillus agricola</name>
    <dbReference type="NCBI Taxonomy" id="2716264"/>
    <lineage>
        <taxon>Bacteria</taxon>
        <taxon>Bacillati</taxon>
        <taxon>Bacillota</taxon>
        <taxon>Bacilli</taxon>
        <taxon>Bacillales</taxon>
        <taxon>Paenibacillaceae</taxon>
        <taxon>Paenibacillus</taxon>
    </lineage>
</organism>
<dbReference type="Proteomes" id="UP001165962">
    <property type="component" value="Unassembled WGS sequence"/>
</dbReference>
<name>A0ABX0IYS7_9BACL</name>
<evidence type="ECO:0000313" key="1">
    <source>
        <dbReference type="EMBL" id="NHN29137.1"/>
    </source>
</evidence>
<reference evidence="1" key="1">
    <citation type="submission" date="2020-03" db="EMBL/GenBank/DDBJ databases">
        <title>Draft sequencing of Paenibacilllus sp. S3N08.</title>
        <authorList>
            <person name="Kim D.-U."/>
        </authorList>
    </citation>
    <scope>NUCLEOTIDE SEQUENCE</scope>
    <source>
        <strain evidence="1">S3N08</strain>
    </source>
</reference>
<accession>A0ABX0IYS7</accession>